<feature type="transmembrane region" description="Helical" evidence="1">
    <location>
        <begin position="93"/>
        <end position="114"/>
    </location>
</feature>
<organism evidence="3 4">
    <name type="scientific">Adineta ricciae</name>
    <name type="common">Rotifer</name>
    <dbReference type="NCBI Taxonomy" id="249248"/>
    <lineage>
        <taxon>Eukaryota</taxon>
        <taxon>Metazoa</taxon>
        <taxon>Spiralia</taxon>
        <taxon>Gnathifera</taxon>
        <taxon>Rotifera</taxon>
        <taxon>Eurotatoria</taxon>
        <taxon>Bdelloidea</taxon>
        <taxon>Adinetida</taxon>
        <taxon>Adinetidae</taxon>
        <taxon>Adineta</taxon>
    </lineage>
</organism>
<evidence type="ECO:0000256" key="1">
    <source>
        <dbReference type="SAM" id="Phobius"/>
    </source>
</evidence>
<feature type="signal peptide" evidence="2">
    <location>
        <begin position="1"/>
        <end position="19"/>
    </location>
</feature>
<gene>
    <name evidence="3" type="ORF">EDS130_LOCUS13353</name>
</gene>
<feature type="chain" id="PRO_5032859433" evidence="2">
    <location>
        <begin position="20"/>
        <end position="173"/>
    </location>
</feature>
<dbReference type="Proteomes" id="UP000663852">
    <property type="component" value="Unassembled WGS sequence"/>
</dbReference>
<name>A0A814EL93_ADIRI</name>
<proteinExistence type="predicted"/>
<keyword evidence="2" id="KW-0732">Signal</keyword>
<dbReference type="EMBL" id="CAJNOJ010000053">
    <property type="protein sequence ID" value="CAF0970730.1"/>
    <property type="molecule type" value="Genomic_DNA"/>
</dbReference>
<reference evidence="3" key="1">
    <citation type="submission" date="2021-02" db="EMBL/GenBank/DDBJ databases">
        <authorList>
            <person name="Nowell W R."/>
        </authorList>
    </citation>
    <scope>NUCLEOTIDE SEQUENCE</scope>
</reference>
<comment type="caution">
    <text evidence="3">The sequence shown here is derived from an EMBL/GenBank/DDBJ whole genome shotgun (WGS) entry which is preliminary data.</text>
</comment>
<sequence>MKHSFVFILFTALFDISQSTENCLYLGNHERNVSIIEPINIYAVLVSRLIHSEIQKQTIFFFYNTADYRCDSGRCIPFRATEPSEPLPLSTPIAIGVSISVFGIVCLIVAVVYWRHRQIANIKQGVKLSASFSNACKPSRAASSAGFRGRASTSQLSSPEASVSIERSTTAIP</sequence>
<evidence type="ECO:0000313" key="3">
    <source>
        <dbReference type="EMBL" id="CAF0970730.1"/>
    </source>
</evidence>
<evidence type="ECO:0000256" key="2">
    <source>
        <dbReference type="SAM" id="SignalP"/>
    </source>
</evidence>
<keyword evidence="1" id="KW-1133">Transmembrane helix</keyword>
<evidence type="ECO:0000313" key="4">
    <source>
        <dbReference type="Proteomes" id="UP000663852"/>
    </source>
</evidence>
<protein>
    <submittedName>
        <fullName evidence="3">Uncharacterized protein</fullName>
    </submittedName>
</protein>
<dbReference type="AlphaFoldDB" id="A0A814EL93"/>
<keyword evidence="1" id="KW-0812">Transmembrane</keyword>
<keyword evidence="1" id="KW-0472">Membrane</keyword>
<dbReference type="OrthoDB" id="10044680at2759"/>
<accession>A0A814EL93</accession>